<name>A0A8J2SS60_9STRA</name>
<reference evidence="2" key="1">
    <citation type="submission" date="2021-11" db="EMBL/GenBank/DDBJ databases">
        <authorList>
            <consortium name="Genoscope - CEA"/>
            <person name="William W."/>
        </authorList>
    </citation>
    <scope>NUCLEOTIDE SEQUENCE</scope>
</reference>
<feature type="compositionally biased region" description="Basic and acidic residues" evidence="1">
    <location>
        <begin position="113"/>
        <end position="125"/>
    </location>
</feature>
<proteinExistence type="predicted"/>
<feature type="region of interest" description="Disordered" evidence="1">
    <location>
        <begin position="15"/>
        <end position="138"/>
    </location>
</feature>
<feature type="compositionally biased region" description="Basic and acidic residues" evidence="1">
    <location>
        <begin position="88"/>
        <end position="102"/>
    </location>
</feature>
<dbReference type="EMBL" id="CAKKNE010000003">
    <property type="protein sequence ID" value="CAH0372642.1"/>
    <property type="molecule type" value="Genomic_DNA"/>
</dbReference>
<accession>A0A8J2SS60</accession>
<evidence type="ECO:0000313" key="3">
    <source>
        <dbReference type="Proteomes" id="UP000789595"/>
    </source>
</evidence>
<keyword evidence="3" id="KW-1185">Reference proteome</keyword>
<sequence>FKAPYDNKLLVLPLRREPGRRRAAVARRVPERDRPASPGGHEHQGVHRVEREREKLADGEVPGRDGRRRPRRAAAVPELDRRVRRRRREEPGGRFGKADGGRGRPVRPKRPERRGGRADVERDDAAGLVARHERRRDERVPRDLLDAASRGERRARRRASRVAHREAAVVAARGEAGGLGRVPRDARHAVAVVRPRHRTRACVQIPELDGAVRGAGGEDRRRVASPRDGQHGVAVRARRRPRRLPPGGRGRVAAQARDGRRGLHDVQIPHVDARLHRPDRDAGARRAVLQERERQRERLQSNVVVHVEAPLLVVVHVHFYAREVVLGAARQEHGVRRADRVVLRVAVRGAPLRGPRLRRAGPAGDGADRANHLSCSQSQV</sequence>
<comment type="caution">
    <text evidence="2">The sequence shown here is derived from an EMBL/GenBank/DDBJ whole genome shotgun (WGS) entry which is preliminary data.</text>
</comment>
<dbReference type="AlphaFoldDB" id="A0A8J2SS60"/>
<dbReference type="Proteomes" id="UP000789595">
    <property type="component" value="Unassembled WGS sequence"/>
</dbReference>
<organism evidence="2 3">
    <name type="scientific">Pelagomonas calceolata</name>
    <dbReference type="NCBI Taxonomy" id="35677"/>
    <lineage>
        <taxon>Eukaryota</taxon>
        <taxon>Sar</taxon>
        <taxon>Stramenopiles</taxon>
        <taxon>Ochrophyta</taxon>
        <taxon>Pelagophyceae</taxon>
        <taxon>Pelagomonadales</taxon>
        <taxon>Pelagomonadaceae</taxon>
        <taxon>Pelagomonas</taxon>
    </lineage>
</organism>
<gene>
    <name evidence="2" type="ORF">PECAL_3P26530</name>
</gene>
<feature type="non-terminal residue" evidence="2">
    <location>
        <position position="380"/>
    </location>
</feature>
<protein>
    <submittedName>
        <fullName evidence="2">Uncharacterized protein</fullName>
    </submittedName>
</protein>
<feature type="region of interest" description="Disordered" evidence="1">
    <location>
        <begin position="354"/>
        <end position="380"/>
    </location>
</feature>
<evidence type="ECO:0000256" key="1">
    <source>
        <dbReference type="SAM" id="MobiDB-lite"/>
    </source>
</evidence>
<feature type="region of interest" description="Disordered" evidence="1">
    <location>
        <begin position="213"/>
        <end position="261"/>
    </location>
</feature>
<feature type="compositionally biased region" description="Basic and acidic residues" evidence="1">
    <location>
        <begin position="28"/>
        <end position="65"/>
    </location>
</feature>
<evidence type="ECO:0000313" key="2">
    <source>
        <dbReference type="EMBL" id="CAH0372642.1"/>
    </source>
</evidence>